<reference evidence="3" key="1">
    <citation type="submission" date="2016-10" db="EMBL/GenBank/DDBJ databases">
        <authorList>
            <person name="Varghese N."/>
            <person name="Submissions S."/>
        </authorList>
    </citation>
    <scope>NUCLEOTIDE SEQUENCE [LARGE SCALE GENOMIC DNA]</scope>
    <source>
        <strain evidence="3">DSM 44142</strain>
    </source>
</reference>
<dbReference type="STRING" id="47312.SAMN04489765_0916"/>
<dbReference type="EMBL" id="FNLF01000002">
    <property type="protein sequence ID" value="SDQ56781.1"/>
    <property type="molecule type" value="Genomic_DNA"/>
</dbReference>
<feature type="region of interest" description="Disordered" evidence="1">
    <location>
        <begin position="35"/>
        <end position="78"/>
    </location>
</feature>
<name>A0A1H1BY24_9ACTN</name>
<proteinExistence type="predicted"/>
<feature type="compositionally biased region" description="Low complexity" evidence="1">
    <location>
        <begin position="35"/>
        <end position="68"/>
    </location>
</feature>
<dbReference type="Proteomes" id="UP000183053">
    <property type="component" value="Unassembled WGS sequence"/>
</dbReference>
<gene>
    <name evidence="2" type="ORF">SAMN04489765_0916</name>
</gene>
<dbReference type="RefSeq" id="WP_068567036.1">
    <property type="nucleotide sequence ID" value="NZ_FNLF01000002.1"/>
</dbReference>
<organism evidence="2 3">
    <name type="scientific">Tsukamurella pulmonis</name>
    <dbReference type="NCBI Taxonomy" id="47312"/>
    <lineage>
        <taxon>Bacteria</taxon>
        <taxon>Bacillati</taxon>
        <taxon>Actinomycetota</taxon>
        <taxon>Actinomycetes</taxon>
        <taxon>Mycobacteriales</taxon>
        <taxon>Tsukamurellaceae</taxon>
        <taxon>Tsukamurella</taxon>
    </lineage>
</organism>
<evidence type="ECO:0000313" key="3">
    <source>
        <dbReference type="Proteomes" id="UP000183053"/>
    </source>
</evidence>
<dbReference type="OrthoDB" id="495539at2"/>
<dbReference type="PROSITE" id="PS51257">
    <property type="entry name" value="PROKAR_LIPOPROTEIN"/>
    <property type="match status" value="1"/>
</dbReference>
<keyword evidence="3" id="KW-1185">Reference proteome</keyword>
<accession>A0A1H1BY24</accession>
<sequence length="207" mass="20754">MGKIAATLGIIAGIGLLAGCGGGTDGAGSTVTVTASAADSATPGTVTPGTAPRETTGPSTGPATGAPPVSSVPADDYRIGDDGTGGDVYFRSPTGNIHCRLGDWTVSAAGCQAKDAPVPPGGEQECDGNEIYPASSLSRGYLLRPDRVVPMCFNQGYLGAEKAKTLPYNTSVSANGYTCTSRAEGVTCLTAAGEHGFFLSMQAARSW</sequence>
<dbReference type="AlphaFoldDB" id="A0A1H1BY24"/>
<evidence type="ECO:0000256" key="1">
    <source>
        <dbReference type="SAM" id="MobiDB-lite"/>
    </source>
</evidence>
<protein>
    <submittedName>
        <fullName evidence="2">Uncharacterized protein</fullName>
    </submittedName>
</protein>
<evidence type="ECO:0000313" key="2">
    <source>
        <dbReference type="EMBL" id="SDQ56781.1"/>
    </source>
</evidence>